<keyword evidence="3" id="KW-1185">Reference proteome</keyword>
<dbReference type="Proteomes" id="UP000515512">
    <property type="component" value="Chromosome"/>
</dbReference>
<feature type="transmembrane region" description="Helical" evidence="1">
    <location>
        <begin position="12"/>
        <end position="33"/>
    </location>
</feature>
<evidence type="ECO:0000313" key="2">
    <source>
        <dbReference type="EMBL" id="QLY28314.1"/>
    </source>
</evidence>
<dbReference type="RefSeq" id="WP_181579522.1">
    <property type="nucleotide sequence ID" value="NZ_CP059399.1"/>
</dbReference>
<name>A0A7D6V739_9NOCA</name>
<dbReference type="EMBL" id="CP059399">
    <property type="protein sequence ID" value="QLY28314.1"/>
    <property type="molecule type" value="Genomic_DNA"/>
</dbReference>
<evidence type="ECO:0000313" key="3">
    <source>
        <dbReference type="Proteomes" id="UP000515512"/>
    </source>
</evidence>
<sequence length="127" mass="13035">MPTSLAPHTLPLKALIAGRILVATSFLFTPRVVARAFGMKSEGTPAIAMGRMFAIRNAALAAGLANPRWFTAPKAFLGVNILMDAVDAAAFLAAGRRGEFGPRTTVLTTTVAVSAVLAGVGALAADQ</sequence>
<keyword evidence="1" id="KW-0472">Membrane</keyword>
<proteinExistence type="predicted"/>
<feature type="transmembrane region" description="Helical" evidence="1">
    <location>
        <begin position="106"/>
        <end position="125"/>
    </location>
</feature>
<evidence type="ECO:0000256" key="1">
    <source>
        <dbReference type="SAM" id="Phobius"/>
    </source>
</evidence>
<keyword evidence="1" id="KW-1133">Transmembrane helix</keyword>
<organism evidence="2 3">
    <name type="scientific">Nocardia huaxiensis</name>
    <dbReference type="NCBI Taxonomy" id="2755382"/>
    <lineage>
        <taxon>Bacteria</taxon>
        <taxon>Bacillati</taxon>
        <taxon>Actinomycetota</taxon>
        <taxon>Actinomycetes</taxon>
        <taxon>Mycobacteriales</taxon>
        <taxon>Nocardiaceae</taxon>
        <taxon>Nocardia</taxon>
    </lineage>
</organism>
<keyword evidence="1" id="KW-0812">Transmembrane</keyword>
<gene>
    <name evidence="2" type="ORF">H0264_23365</name>
</gene>
<protein>
    <submittedName>
        <fullName evidence="2">Uncharacterized protein</fullName>
    </submittedName>
</protein>
<accession>A0A7D6V739</accession>
<reference evidence="2 3" key="1">
    <citation type="submission" date="2020-07" db="EMBL/GenBank/DDBJ databases">
        <authorList>
            <person name="Zhuang K."/>
            <person name="Ran Y."/>
        </authorList>
    </citation>
    <scope>NUCLEOTIDE SEQUENCE [LARGE SCALE GENOMIC DNA]</scope>
    <source>
        <strain evidence="2 3">WCH-YHL-001</strain>
    </source>
</reference>
<dbReference type="AlphaFoldDB" id="A0A7D6V739"/>
<dbReference type="KEGG" id="nhu:H0264_23365"/>